<protein>
    <submittedName>
        <fullName evidence="1">Uncharacterized protein</fullName>
    </submittedName>
</protein>
<dbReference type="Proteomes" id="UP000069272">
    <property type="component" value="Chromosome 2L"/>
</dbReference>
<organism evidence="1 2">
    <name type="scientific">Anopheles albimanus</name>
    <name type="common">New world malaria mosquito</name>
    <dbReference type="NCBI Taxonomy" id="7167"/>
    <lineage>
        <taxon>Eukaryota</taxon>
        <taxon>Metazoa</taxon>
        <taxon>Ecdysozoa</taxon>
        <taxon>Arthropoda</taxon>
        <taxon>Hexapoda</taxon>
        <taxon>Insecta</taxon>
        <taxon>Pterygota</taxon>
        <taxon>Neoptera</taxon>
        <taxon>Endopterygota</taxon>
        <taxon>Diptera</taxon>
        <taxon>Nematocera</taxon>
        <taxon>Culicoidea</taxon>
        <taxon>Culicidae</taxon>
        <taxon>Anophelinae</taxon>
        <taxon>Anopheles</taxon>
    </lineage>
</organism>
<dbReference type="VEuPathDB" id="VectorBase:AALB014056"/>
<reference evidence="1 2" key="1">
    <citation type="journal article" date="2017" name="G3 (Bethesda)">
        <title>The Physical Genome Mapping of Anopheles albimanus Corrected Scaffold Misassemblies and Identified Interarm Rearrangements in Genus Anopheles.</title>
        <authorList>
            <person name="Artemov G.N."/>
            <person name="Peery A.N."/>
            <person name="Jiang X."/>
            <person name="Tu Z."/>
            <person name="Stegniy V.N."/>
            <person name="Sharakhova M.V."/>
            <person name="Sharakhov I.V."/>
        </authorList>
    </citation>
    <scope>NUCLEOTIDE SEQUENCE [LARGE SCALE GENOMIC DNA]</scope>
    <source>
        <strain evidence="1 2">ALBI9_A</strain>
    </source>
</reference>
<reference evidence="1" key="2">
    <citation type="submission" date="2022-08" db="UniProtKB">
        <authorList>
            <consortium name="EnsemblMetazoa"/>
        </authorList>
    </citation>
    <scope>IDENTIFICATION</scope>
    <source>
        <strain evidence="1">STECLA/ALBI9_A</strain>
    </source>
</reference>
<dbReference type="AlphaFoldDB" id="A0A182FWL3"/>
<proteinExistence type="predicted"/>
<accession>A0A182FWL3</accession>
<evidence type="ECO:0000313" key="2">
    <source>
        <dbReference type="Proteomes" id="UP000069272"/>
    </source>
</evidence>
<name>A0A182FWL3_ANOAL</name>
<evidence type="ECO:0000313" key="1">
    <source>
        <dbReference type="EnsemblMetazoa" id="AALB014056-PA"/>
    </source>
</evidence>
<sequence>MVGLIVAVMGFSHSLNYSLLYSCLIHMVTPGGSHTVGK</sequence>
<keyword evidence="2" id="KW-1185">Reference proteome</keyword>
<dbReference type="EnsemblMetazoa" id="AALB014056-RA">
    <property type="protein sequence ID" value="AALB014056-PA"/>
    <property type="gene ID" value="AALB014056"/>
</dbReference>